<evidence type="ECO:0000256" key="1">
    <source>
        <dbReference type="SAM" id="MobiDB-lite"/>
    </source>
</evidence>
<reference evidence="2 3" key="1">
    <citation type="submission" date="2024-06" db="EMBL/GenBank/DDBJ databases">
        <title>Genomic Encyclopedia of Type Strains, Phase IV (KMG-IV): sequencing the most valuable type-strain genomes for metagenomic binning, comparative biology and taxonomic classification.</title>
        <authorList>
            <person name="Goeker M."/>
        </authorList>
    </citation>
    <scope>NUCLEOTIDE SEQUENCE [LARGE SCALE GENOMIC DNA]</scope>
    <source>
        <strain evidence="2 3">DSM 21331</strain>
    </source>
</reference>
<dbReference type="Pfam" id="PF04957">
    <property type="entry name" value="RMF"/>
    <property type="match status" value="1"/>
</dbReference>
<dbReference type="RefSeq" id="WP_354465607.1">
    <property type="nucleotide sequence ID" value="NZ_JBEPMM010000003.1"/>
</dbReference>
<protein>
    <submittedName>
        <fullName evidence="2">Ribosome modulation factor</fullName>
    </submittedName>
</protein>
<evidence type="ECO:0000313" key="2">
    <source>
        <dbReference type="EMBL" id="MET3691986.1"/>
    </source>
</evidence>
<accession>A0ABV2L2C3</accession>
<dbReference type="EMBL" id="JBEPMM010000003">
    <property type="protein sequence ID" value="MET3691986.1"/>
    <property type="molecule type" value="Genomic_DNA"/>
</dbReference>
<sequence>MIMEVIRQGARARTTGRPRDACPYPADSRERRAWFEGFDGSAWEPGTRVSHPAIASKAAALARDVGGTLGLAATSP</sequence>
<comment type="caution">
    <text evidence="2">The sequence shown here is derived from an EMBL/GenBank/DDBJ whole genome shotgun (WGS) entry which is preliminary data.</text>
</comment>
<proteinExistence type="predicted"/>
<evidence type="ECO:0000313" key="3">
    <source>
        <dbReference type="Proteomes" id="UP001549145"/>
    </source>
</evidence>
<keyword evidence="3" id="KW-1185">Reference proteome</keyword>
<gene>
    <name evidence="2" type="ORF">ABID43_001517</name>
</gene>
<dbReference type="InterPro" id="IPR007040">
    <property type="entry name" value="Ribosome_modulation_factor"/>
</dbReference>
<name>A0ABV2L2C3_9HYPH</name>
<organism evidence="2 3">
    <name type="scientific">Methylobacterium goesingense</name>
    <dbReference type="NCBI Taxonomy" id="243690"/>
    <lineage>
        <taxon>Bacteria</taxon>
        <taxon>Pseudomonadati</taxon>
        <taxon>Pseudomonadota</taxon>
        <taxon>Alphaproteobacteria</taxon>
        <taxon>Hyphomicrobiales</taxon>
        <taxon>Methylobacteriaceae</taxon>
        <taxon>Methylobacterium</taxon>
    </lineage>
</organism>
<dbReference type="Proteomes" id="UP001549145">
    <property type="component" value="Unassembled WGS sequence"/>
</dbReference>
<feature type="region of interest" description="Disordered" evidence="1">
    <location>
        <begin position="1"/>
        <end position="25"/>
    </location>
</feature>
<dbReference type="NCBIfam" id="NF041886">
    <property type="entry name" value="Rmf_CrpP_fam"/>
    <property type="match status" value="1"/>
</dbReference>